<evidence type="ECO:0000313" key="2">
    <source>
        <dbReference type="EMBL" id="GBM05394.1"/>
    </source>
</evidence>
<dbReference type="OrthoDB" id="6425779at2759"/>
<sequence length="115" mass="13557">MKFLHFENSDAFDENLHLNPKLREVSELHSMLMLVQRFKSVYVPKQDMPVDESLIAYKRRLGWKQYIPNKRARFGLKLFNYVNPKVGRSGTQAYTQEKAQSFTMTAIISVFLQRV</sequence>
<feature type="domain" description="PiggyBac transposable element-derived protein" evidence="1">
    <location>
        <begin position="19"/>
        <end position="81"/>
    </location>
</feature>
<comment type="caution">
    <text evidence="2">The sequence shown here is derived from an EMBL/GenBank/DDBJ whole genome shotgun (WGS) entry which is preliminary data.</text>
</comment>
<organism evidence="2 3">
    <name type="scientific">Araneus ventricosus</name>
    <name type="common">Orbweaver spider</name>
    <name type="synonym">Epeira ventricosa</name>
    <dbReference type="NCBI Taxonomy" id="182803"/>
    <lineage>
        <taxon>Eukaryota</taxon>
        <taxon>Metazoa</taxon>
        <taxon>Ecdysozoa</taxon>
        <taxon>Arthropoda</taxon>
        <taxon>Chelicerata</taxon>
        <taxon>Arachnida</taxon>
        <taxon>Araneae</taxon>
        <taxon>Araneomorphae</taxon>
        <taxon>Entelegynae</taxon>
        <taxon>Araneoidea</taxon>
        <taxon>Araneidae</taxon>
        <taxon>Araneus</taxon>
    </lineage>
</organism>
<dbReference type="Pfam" id="PF13843">
    <property type="entry name" value="DDE_Tnp_1_7"/>
    <property type="match status" value="1"/>
</dbReference>
<proteinExistence type="predicted"/>
<gene>
    <name evidence="2" type="ORF">AVEN_94705_1</name>
</gene>
<evidence type="ECO:0000259" key="1">
    <source>
        <dbReference type="Pfam" id="PF13843"/>
    </source>
</evidence>
<dbReference type="InterPro" id="IPR029526">
    <property type="entry name" value="PGBD"/>
</dbReference>
<dbReference type="AlphaFoldDB" id="A0A4Y2CN97"/>
<dbReference type="Proteomes" id="UP000499080">
    <property type="component" value="Unassembled WGS sequence"/>
</dbReference>
<name>A0A4Y2CN97_ARAVE</name>
<reference evidence="2 3" key="1">
    <citation type="journal article" date="2019" name="Sci. Rep.">
        <title>Orb-weaving spider Araneus ventricosus genome elucidates the spidroin gene catalogue.</title>
        <authorList>
            <person name="Kono N."/>
            <person name="Nakamura H."/>
            <person name="Ohtoshi R."/>
            <person name="Moran D.A.P."/>
            <person name="Shinohara A."/>
            <person name="Yoshida Y."/>
            <person name="Fujiwara M."/>
            <person name="Mori M."/>
            <person name="Tomita M."/>
            <person name="Arakawa K."/>
        </authorList>
    </citation>
    <scope>NUCLEOTIDE SEQUENCE [LARGE SCALE GENOMIC DNA]</scope>
</reference>
<accession>A0A4Y2CN97</accession>
<keyword evidence="3" id="KW-1185">Reference proteome</keyword>
<protein>
    <recommendedName>
        <fullName evidence="1">PiggyBac transposable element-derived protein domain-containing protein</fullName>
    </recommendedName>
</protein>
<dbReference type="EMBL" id="BGPR01000215">
    <property type="protein sequence ID" value="GBM05394.1"/>
    <property type="molecule type" value="Genomic_DNA"/>
</dbReference>
<evidence type="ECO:0000313" key="3">
    <source>
        <dbReference type="Proteomes" id="UP000499080"/>
    </source>
</evidence>